<dbReference type="InterPro" id="IPR012334">
    <property type="entry name" value="Pectin_lyas_fold"/>
</dbReference>
<protein>
    <submittedName>
        <fullName evidence="3">Right-handed parallel beta-helix repeat-containing protein</fullName>
    </submittedName>
</protein>
<proteinExistence type="predicted"/>
<dbReference type="InterPro" id="IPR011050">
    <property type="entry name" value="Pectin_lyase_fold/virulence"/>
</dbReference>
<feature type="region of interest" description="Disordered" evidence="1">
    <location>
        <begin position="1"/>
        <end position="36"/>
    </location>
</feature>
<evidence type="ECO:0000256" key="1">
    <source>
        <dbReference type="SAM" id="MobiDB-lite"/>
    </source>
</evidence>
<dbReference type="Gene3D" id="2.160.20.10">
    <property type="entry name" value="Single-stranded right-handed beta-helix, Pectin lyase-like"/>
    <property type="match status" value="2"/>
</dbReference>
<accession>A0ABX8GL35</accession>
<dbReference type="InterPro" id="IPR022441">
    <property type="entry name" value="Para_beta_helix_rpt-2"/>
</dbReference>
<dbReference type="NCBIfam" id="TIGR03804">
    <property type="entry name" value="para_beta_helix"/>
    <property type="match status" value="1"/>
</dbReference>
<keyword evidence="4" id="KW-1185">Reference proteome</keyword>
<reference evidence="3 4" key="1">
    <citation type="submission" date="2021-05" db="EMBL/GenBank/DDBJ databases">
        <title>Novel species in genus Cellulomonas.</title>
        <authorList>
            <person name="Zhang G."/>
        </authorList>
    </citation>
    <scope>NUCLEOTIDE SEQUENCE [LARGE SCALE GENOMIC DNA]</scope>
    <source>
        <strain evidence="4">zg-ZUI157</strain>
    </source>
</reference>
<evidence type="ECO:0000313" key="4">
    <source>
        <dbReference type="Proteomes" id="UP000679335"/>
    </source>
</evidence>
<dbReference type="RefSeq" id="WP_208198038.1">
    <property type="nucleotide sequence ID" value="NZ_CP076023.1"/>
</dbReference>
<dbReference type="SMART" id="SM00710">
    <property type="entry name" value="PbH1"/>
    <property type="match status" value="5"/>
</dbReference>
<feature type="region of interest" description="Disordered" evidence="1">
    <location>
        <begin position="285"/>
        <end position="342"/>
    </location>
</feature>
<organism evidence="3 4">
    <name type="scientific">Cellulomonas dongxiuzhuiae</name>
    <dbReference type="NCBI Taxonomy" id="2819979"/>
    <lineage>
        <taxon>Bacteria</taxon>
        <taxon>Bacillati</taxon>
        <taxon>Actinomycetota</taxon>
        <taxon>Actinomycetes</taxon>
        <taxon>Micrococcales</taxon>
        <taxon>Cellulomonadaceae</taxon>
        <taxon>Cellulomonas</taxon>
    </lineage>
</organism>
<dbReference type="SUPFAM" id="SSF51126">
    <property type="entry name" value="Pectin lyase-like"/>
    <property type="match status" value="1"/>
</dbReference>
<sequence length="878" mass="90072">MAAHSQPAGRHARRPVRAQSRPERSGSRRAAPRRGRLRQTVALGVTAAFGLGTLVASGQGASAATSYQLGATVVQDTFSRTVAAGWGTATSGQTYAAESSVGASVASGRGEMWLAPGRTGQVVASGTSVADARSAVTVSVDKLPTAGNGASTTLQLRGSGSSAGYRGTLRFGKDNKVSLKLERANGGDTVLVADRLLPQRATSASTAFRFELQVTGSSPVSVAARAWPVGTTAPAWQVRAEDASSQRISKAGTASVRGGLSGGTAATGLRFDDLLTRALVPVTATPSATPTASASATPRATSTPRPTATASPTAKPTASATPKPTATAAPVPTQASATAHGAAAVGTTSYPVPANAVHVEPRGDAKGDGSAASPYGSAATALAKAPNGATVVLHAGTYHESVQVPFYRALTIQSAPNEAVWFDGSRVVSGWQKSGSTWSVGGWDVDFDTRVSLSANQDESSRYVDPAYPMAGHPDQVWVGGTELTQVGSAGAVTAGTFYVDRGANRLVIGTDPSNKEVRASALKKAIQIQGAGTTVRGIGVQRYGDHAAVLGVVSAEVPDITLENLVVRDNASIGIYVWAKGAAFSRLTVEDNGLLGLVASKADDLTISESVFARNNSERFKAEPASGGAKLHNSTNVTVERSVFDSNVTRGLWFDVDMRNSRVVHNTVVGNGVDGVEIELSENIVVAGNYLDGNGESGLKIFDSGTIEVSNNTITGNRGYAIRMLQDERRGSTAGVPWLLRTINVRNNVLGAANGSTAAVQVHDFTQKSYAKDLGINLAGNLYHRSSASNPPRLVQWAAGPQLVSYTTLSDFQSATGNDDSSKLVEGAAVVGSDLALNSTGRSGAQGVPVSVTDDVAAALGVSSGWKGLGPIEAARG</sequence>
<dbReference type="InterPro" id="IPR006626">
    <property type="entry name" value="PbH1"/>
</dbReference>
<feature type="domain" description="Right handed beta helix" evidence="2">
    <location>
        <begin position="559"/>
        <end position="715"/>
    </location>
</feature>
<dbReference type="Pfam" id="PF13229">
    <property type="entry name" value="Beta_helix"/>
    <property type="match status" value="1"/>
</dbReference>
<dbReference type="Proteomes" id="UP000679335">
    <property type="component" value="Chromosome"/>
</dbReference>
<gene>
    <name evidence="3" type="ORF">KKR89_04435</name>
</gene>
<feature type="region of interest" description="Disordered" evidence="1">
    <location>
        <begin position="242"/>
        <end position="263"/>
    </location>
</feature>
<evidence type="ECO:0000313" key="3">
    <source>
        <dbReference type="EMBL" id="QWC16883.1"/>
    </source>
</evidence>
<dbReference type="InterPro" id="IPR039448">
    <property type="entry name" value="Beta_helix"/>
</dbReference>
<name>A0ABX8GL35_9CELL</name>
<evidence type="ECO:0000259" key="2">
    <source>
        <dbReference type="Pfam" id="PF13229"/>
    </source>
</evidence>
<dbReference type="EMBL" id="CP076023">
    <property type="protein sequence ID" value="QWC16883.1"/>
    <property type="molecule type" value="Genomic_DNA"/>
</dbReference>